<dbReference type="RefSeq" id="WP_011711990.1">
    <property type="nucleotide sequence ID" value="NC_008576.1"/>
</dbReference>
<evidence type="ECO:0000313" key="2">
    <source>
        <dbReference type="EMBL" id="ABK42818.1"/>
    </source>
</evidence>
<dbReference type="Gene3D" id="3.30.9.100">
    <property type="match status" value="1"/>
</dbReference>
<dbReference type="PANTHER" id="PTHR43747">
    <property type="entry name" value="FAD-BINDING PROTEIN"/>
    <property type="match status" value="1"/>
</dbReference>
<dbReference type="Gene3D" id="3.50.50.60">
    <property type="entry name" value="FAD/NAD(P)-binding domain"/>
    <property type="match status" value="1"/>
</dbReference>
<dbReference type="PANTHER" id="PTHR43747:SF1">
    <property type="entry name" value="SLR1998 PROTEIN"/>
    <property type="match status" value="1"/>
</dbReference>
<dbReference type="KEGG" id="mgm:Mmc1_0291"/>
<dbReference type="GO" id="GO:0071949">
    <property type="term" value="F:FAD binding"/>
    <property type="evidence" value="ECO:0007669"/>
    <property type="project" value="InterPro"/>
</dbReference>
<evidence type="ECO:0000259" key="1">
    <source>
        <dbReference type="Pfam" id="PF01494"/>
    </source>
</evidence>
<gene>
    <name evidence="2" type="ordered locus">Mmc1_0291</name>
</gene>
<dbReference type="Pfam" id="PF01494">
    <property type="entry name" value="FAD_binding_3"/>
    <property type="match status" value="1"/>
</dbReference>
<dbReference type="OrthoDB" id="9799983at2"/>
<dbReference type="Proteomes" id="UP000002586">
    <property type="component" value="Chromosome"/>
</dbReference>
<feature type="domain" description="FAD-binding" evidence="1">
    <location>
        <begin position="3"/>
        <end position="319"/>
    </location>
</feature>
<dbReference type="InterPro" id="IPR050816">
    <property type="entry name" value="Flavin-dep_Halogenase_NPB"/>
</dbReference>
<dbReference type="HOGENOM" id="CLU_024648_6_2_5"/>
<name>A0L4C5_MAGMM</name>
<proteinExistence type="predicted"/>
<protein>
    <submittedName>
        <fullName evidence="2">FAD dependent oxidoreductase</fullName>
    </submittedName>
</protein>
<keyword evidence="3" id="KW-1185">Reference proteome</keyword>
<reference evidence="2 3" key="2">
    <citation type="journal article" date="2012" name="Int. J. Syst. Evol. Microbiol.">
        <title>Magnetococcus marinus gen. nov., sp. nov., a marine, magnetotactic bacterium that represents a novel lineage (Magnetococcaceae fam. nov.; Magnetococcales ord. nov.) at the base of the Alphaproteobacteria.</title>
        <authorList>
            <person name="Bazylinski D.A."/>
            <person name="Williams T.J."/>
            <person name="Lefevre C.T."/>
            <person name="Berg R.J."/>
            <person name="Zhang C.L."/>
            <person name="Bowser S.S."/>
            <person name="Dean A.J."/>
            <person name="Beveridge T.J."/>
        </authorList>
    </citation>
    <scope>NUCLEOTIDE SEQUENCE [LARGE SCALE GENOMIC DNA]</scope>
    <source>
        <strain evidence="3">ATCC BAA-1437 / JCM 17883 / MC-1</strain>
    </source>
</reference>
<sequence length="361" mass="39805">MERVLILGAGPAGVATALTLRQRGVAQITLLHRPLPHSRYQTGESASPDVAPLLRQLELPQLLEQGQHWVCRGIRWRWGGAELAENDYMMQGRGHGWHLNRHRFDEQLRQAAEHRGIDLHVANLTRLEPIAQGGYRVTLSEPGGGAQRHDYRVLVDASGRGAHLAGKLGVRWQPQDRLTAYLRLGTLAKESWLKHLSYVEATPHGWWFVAGIPGDQAVVVFLTDVEIGRQQGLVQGSVFDGLLAQSLWGGQGVSGLEARVRPYAAHVGWLPQVVGRDWVAVGDAALGLDPLSASGINGALADGIAAGHALADHLQGDAGALTRHGLALQESQRLFVQERQIHYGRERRWCEHPFWQRRHLA</sequence>
<evidence type="ECO:0000313" key="3">
    <source>
        <dbReference type="Proteomes" id="UP000002586"/>
    </source>
</evidence>
<dbReference type="eggNOG" id="COG0644">
    <property type="taxonomic scope" value="Bacteria"/>
</dbReference>
<dbReference type="STRING" id="156889.Mmc1_0291"/>
<dbReference type="InterPro" id="IPR002938">
    <property type="entry name" value="FAD-bd"/>
</dbReference>
<dbReference type="InterPro" id="IPR036188">
    <property type="entry name" value="FAD/NAD-bd_sf"/>
</dbReference>
<dbReference type="AlphaFoldDB" id="A0L4C5"/>
<dbReference type="EMBL" id="CP000471">
    <property type="protein sequence ID" value="ABK42818.1"/>
    <property type="molecule type" value="Genomic_DNA"/>
</dbReference>
<accession>A0L4C5</accession>
<reference evidence="3" key="1">
    <citation type="journal article" date="2009" name="Appl. Environ. Microbiol.">
        <title>Complete genome sequence of the chemolithoautotrophic marine magnetotactic coccus strain MC-1.</title>
        <authorList>
            <person name="Schubbe S."/>
            <person name="Williams T.J."/>
            <person name="Xie G."/>
            <person name="Kiss H.E."/>
            <person name="Brettin T.S."/>
            <person name="Martinez D."/>
            <person name="Ross C.A."/>
            <person name="Schuler D."/>
            <person name="Cox B.L."/>
            <person name="Nealson K.H."/>
            <person name="Bazylinski D.A."/>
        </authorList>
    </citation>
    <scope>NUCLEOTIDE SEQUENCE [LARGE SCALE GENOMIC DNA]</scope>
    <source>
        <strain evidence="3">ATCC BAA-1437 / JCM 17883 / MC-1</strain>
    </source>
</reference>
<dbReference type="PRINTS" id="PR00420">
    <property type="entry name" value="RNGMNOXGNASE"/>
</dbReference>
<organism evidence="2 3">
    <name type="scientific">Magnetococcus marinus (strain ATCC BAA-1437 / JCM 17883 / MC-1)</name>
    <dbReference type="NCBI Taxonomy" id="156889"/>
    <lineage>
        <taxon>Bacteria</taxon>
        <taxon>Pseudomonadati</taxon>
        <taxon>Pseudomonadota</taxon>
        <taxon>Magnetococcia</taxon>
        <taxon>Magnetococcales</taxon>
        <taxon>Magnetococcaceae</taxon>
        <taxon>Magnetococcus</taxon>
    </lineage>
</organism>
<dbReference type="SUPFAM" id="SSF51905">
    <property type="entry name" value="FAD/NAD(P)-binding domain"/>
    <property type="match status" value="1"/>
</dbReference>